<dbReference type="SMART" id="SM00470">
    <property type="entry name" value="ParB"/>
    <property type="match status" value="1"/>
</dbReference>
<evidence type="ECO:0000256" key="2">
    <source>
        <dbReference type="SAM" id="Coils"/>
    </source>
</evidence>
<evidence type="ECO:0000256" key="3">
    <source>
        <dbReference type="SAM" id="MobiDB-lite"/>
    </source>
</evidence>
<evidence type="ECO:0000256" key="1">
    <source>
        <dbReference type="ARBA" id="ARBA00006295"/>
    </source>
</evidence>
<sequence length="710" mass="77978">MAKAIQKITLSASRDIPFDKLILSQSNVRRIKAGVSIEELAEDIARRTLLQGLTVRPVRDGDGKETGIYEIPAGGCRYRALELLVKQKRLAKTAPVPCVVREEGVAEEDSLAENIQRAPLHPLDQFRAFLALREKGQSEEEIAAAFFVSVAVVKQRLRLASISPKLLDVYAGDGMTLDQLMAFTVNGDHERQEQVFERLSQSYSKEPYVIRRMLTEGAVRAADKRAQFIGLERYQEAGGGILRDLFQGDDGGWLQDVALVDRLVAEKLEREAEAIRAEGWKWIEVAPEFPYVHAYGLRQLRGEEVRLAAEERAARDALQAEYDELEQTYAEAEELPEKADQRLGEIETALAAFDDRPVAFDPDEIVRAGAFVSIDGSGSLRVERGYVRPEDELPVEPESGPHVGTEGETPDAMTARAEYGGESLHAESEESVEPDEDEGLRPIPDRLMTELTAHRTLALRHALGEQPDVAFLAALHALCLKAFYRYAADSCLELDLKSVGFGAQAPGLNDTALAARFDQRHHTWASNLPKEPIDLWAALTAFDVDSRYALFAHCVSLSVNAMFEPYNRRPRAVAYADRLAEALHLDMAAAGWMPTVENYLARVTKARILGAVREARGERAAQLLDHLKKGDMAEKAEALLAGSAWLPQPLRTPGRAIVSSSLAPEDGGITSLDSAGQETAADGDEAVMIEVESSAEDEPVAAKSHANAAE</sequence>
<dbReference type="GO" id="GO:0007059">
    <property type="term" value="P:chromosome segregation"/>
    <property type="evidence" value="ECO:0007669"/>
    <property type="project" value="TreeGrafter"/>
</dbReference>
<dbReference type="FunFam" id="1.10.10.2830:FF:000001">
    <property type="entry name" value="Chromosome partitioning protein ParB"/>
    <property type="match status" value="1"/>
</dbReference>
<dbReference type="CDD" id="cd16406">
    <property type="entry name" value="ParB_N_like"/>
    <property type="match status" value="1"/>
</dbReference>
<dbReference type="PANTHER" id="PTHR33375">
    <property type="entry name" value="CHROMOSOME-PARTITIONING PROTEIN PARB-RELATED"/>
    <property type="match status" value="1"/>
</dbReference>
<dbReference type="AlphaFoldDB" id="A0A8B6M8G6"/>
<dbReference type="Gene3D" id="3.90.1530.30">
    <property type="match status" value="1"/>
</dbReference>
<feature type="region of interest" description="Disordered" evidence="3">
    <location>
        <begin position="421"/>
        <end position="442"/>
    </location>
</feature>
<dbReference type="InterPro" id="IPR050336">
    <property type="entry name" value="Chromosome_partition/occlusion"/>
</dbReference>
<dbReference type="Pfam" id="PF02195">
    <property type="entry name" value="ParB_N"/>
    <property type="match status" value="1"/>
</dbReference>
<evidence type="ECO:0000313" key="6">
    <source>
        <dbReference type="Proteomes" id="UP000485880"/>
    </source>
</evidence>
<dbReference type="EMBL" id="CABFMQ020000082">
    <property type="protein sequence ID" value="VTZ50542.1"/>
    <property type="molecule type" value="Genomic_DNA"/>
</dbReference>
<dbReference type="InterPro" id="IPR003115">
    <property type="entry name" value="ParB_N"/>
</dbReference>
<dbReference type="SUPFAM" id="SSF109709">
    <property type="entry name" value="KorB DNA-binding domain-like"/>
    <property type="match status" value="1"/>
</dbReference>
<feature type="compositionally biased region" description="Acidic residues" evidence="3">
    <location>
        <begin position="429"/>
        <end position="438"/>
    </location>
</feature>
<protein>
    <submittedName>
        <fullName evidence="5">ParB domain protein nuclease</fullName>
    </submittedName>
</protein>
<proteinExistence type="inferred from homology"/>
<reference evidence="5 6" key="1">
    <citation type="submission" date="2019-05" db="EMBL/GenBank/DDBJ databases">
        <authorList>
            <person name="Farhan Ul Haque M."/>
        </authorList>
    </citation>
    <scope>NUCLEOTIDE SEQUENCE [LARGE SCALE GENOMIC DNA]</scope>
    <source>
        <strain evidence="5">2</strain>
    </source>
</reference>
<name>A0A8B6M8G6_METTU</name>
<dbReference type="SUPFAM" id="SSF110849">
    <property type="entry name" value="ParB/Sulfiredoxin"/>
    <property type="match status" value="1"/>
</dbReference>
<feature type="region of interest" description="Disordered" evidence="3">
    <location>
        <begin position="388"/>
        <end position="409"/>
    </location>
</feature>
<dbReference type="Proteomes" id="UP000485880">
    <property type="component" value="Unassembled WGS sequence"/>
</dbReference>
<comment type="caution">
    <text evidence="5">The sequence shown here is derived from an EMBL/GenBank/DDBJ whole genome shotgun (WGS) entry which is preliminary data.</text>
</comment>
<feature type="coiled-coil region" evidence="2">
    <location>
        <begin position="308"/>
        <end position="342"/>
    </location>
</feature>
<organism evidence="5 6">
    <name type="scientific">Methylocella tundrae</name>
    <dbReference type="NCBI Taxonomy" id="227605"/>
    <lineage>
        <taxon>Bacteria</taxon>
        <taxon>Pseudomonadati</taxon>
        <taxon>Pseudomonadota</taxon>
        <taxon>Alphaproteobacteria</taxon>
        <taxon>Hyphomicrobiales</taxon>
        <taxon>Beijerinckiaceae</taxon>
        <taxon>Methylocella</taxon>
    </lineage>
</organism>
<dbReference type="RefSeq" id="WP_174512602.1">
    <property type="nucleotide sequence ID" value="NZ_CABFMQ020000082.1"/>
</dbReference>
<dbReference type="PANTHER" id="PTHR33375:SF7">
    <property type="entry name" value="CHROMOSOME 2-PARTITIONING PROTEIN PARB-RELATED"/>
    <property type="match status" value="1"/>
</dbReference>
<dbReference type="FunFam" id="3.90.1530.30:FF:000002">
    <property type="entry name" value="Chromosome partitioning protein ParB"/>
    <property type="match status" value="1"/>
</dbReference>
<feature type="domain" description="ParB-like N-terminal" evidence="4">
    <location>
        <begin position="14"/>
        <end position="115"/>
    </location>
</feature>
<feature type="region of interest" description="Disordered" evidence="3">
    <location>
        <begin position="691"/>
        <end position="710"/>
    </location>
</feature>
<evidence type="ECO:0000313" key="5">
    <source>
        <dbReference type="EMBL" id="VTZ50542.1"/>
    </source>
</evidence>
<dbReference type="GO" id="GO:0005694">
    <property type="term" value="C:chromosome"/>
    <property type="evidence" value="ECO:0007669"/>
    <property type="project" value="TreeGrafter"/>
</dbReference>
<keyword evidence="6" id="KW-1185">Reference proteome</keyword>
<comment type="similarity">
    <text evidence="1">Belongs to the ParB family.</text>
</comment>
<keyword evidence="2" id="KW-0175">Coiled coil</keyword>
<dbReference type="Gene3D" id="1.10.10.2830">
    <property type="match status" value="1"/>
</dbReference>
<gene>
    <name evidence="5" type="ORF">MPC4_250050</name>
</gene>
<dbReference type="InterPro" id="IPR036086">
    <property type="entry name" value="ParB/Sulfiredoxin_sf"/>
</dbReference>
<evidence type="ECO:0000259" key="4">
    <source>
        <dbReference type="SMART" id="SM00470"/>
    </source>
</evidence>
<accession>A0A8B6M8G6</accession>